<gene>
    <name evidence="1" type="ORF">Taro_042956</name>
</gene>
<comment type="caution">
    <text evidence="1">The sequence shown here is derived from an EMBL/GenBank/DDBJ whole genome shotgun (WGS) entry which is preliminary data.</text>
</comment>
<evidence type="ECO:0000313" key="2">
    <source>
        <dbReference type="Proteomes" id="UP000652761"/>
    </source>
</evidence>
<reference evidence="1" key="1">
    <citation type="submission" date="2017-07" db="EMBL/GenBank/DDBJ databases">
        <title>Taro Niue Genome Assembly and Annotation.</title>
        <authorList>
            <person name="Atibalentja N."/>
            <person name="Keating K."/>
            <person name="Fields C.J."/>
        </authorList>
    </citation>
    <scope>NUCLEOTIDE SEQUENCE</scope>
    <source>
        <strain evidence="1">Niue_2</strain>
        <tissue evidence="1">Leaf</tissue>
    </source>
</reference>
<name>A0A843WJQ9_COLES</name>
<protein>
    <submittedName>
        <fullName evidence="1">Uncharacterized protein</fullName>
    </submittedName>
</protein>
<keyword evidence="2" id="KW-1185">Reference proteome</keyword>
<evidence type="ECO:0000313" key="1">
    <source>
        <dbReference type="EMBL" id="MQM10069.1"/>
    </source>
</evidence>
<proteinExistence type="predicted"/>
<sequence>MNGVEGSDLGAEGNGKDYRQDGPGDIVYCRQDLTWSTLAKSVLPTVTIVASSYRQQFVLPSMKLLVKQLVQLLLQPSSYAATYASMSFLEGRLRGGAIMSNFDEEEKSVRGGAIVNSRHYVDTARGRSRELLRLKIGFYASGVVYKVIKSRVRRSQNVDDVPGPSSPDSVTRHHSVLAQALVPITQGASSAASASSSVVETLSWGQGTNCRGPSRGATERRIEAGHKWDVRVIGGYGIDTVKRNMKNRAQQNMTYWRRRMSIYQLRDDFVKTHQREPDRMEIFKMGRCKDHRNGTQRLIDDASSSRFERMTQMTTPAL</sequence>
<dbReference type="EMBL" id="NMUH01004567">
    <property type="protein sequence ID" value="MQM10069.1"/>
    <property type="molecule type" value="Genomic_DNA"/>
</dbReference>
<dbReference type="AlphaFoldDB" id="A0A843WJQ9"/>
<dbReference type="Proteomes" id="UP000652761">
    <property type="component" value="Unassembled WGS sequence"/>
</dbReference>
<accession>A0A843WJQ9</accession>
<organism evidence="1 2">
    <name type="scientific">Colocasia esculenta</name>
    <name type="common">Wild taro</name>
    <name type="synonym">Arum esculentum</name>
    <dbReference type="NCBI Taxonomy" id="4460"/>
    <lineage>
        <taxon>Eukaryota</taxon>
        <taxon>Viridiplantae</taxon>
        <taxon>Streptophyta</taxon>
        <taxon>Embryophyta</taxon>
        <taxon>Tracheophyta</taxon>
        <taxon>Spermatophyta</taxon>
        <taxon>Magnoliopsida</taxon>
        <taxon>Liliopsida</taxon>
        <taxon>Araceae</taxon>
        <taxon>Aroideae</taxon>
        <taxon>Colocasieae</taxon>
        <taxon>Colocasia</taxon>
    </lineage>
</organism>